<organism evidence="1 2">
    <name type="scientific">Anoxybacteroides amylolyticum</name>
    <dbReference type="NCBI Taxonomy" id="294699"/>
    <lineage>
        <taxon>Bacteria</taxon>
        <taxon>Bacillati</taxon>
        <taxon>Bacillota</taxon>
        <taxon>Bacilli</taxon>
        <taxon>Bacillales</taxon>
        <taxon>Anoxybacillaceae</taxon>
        <taxon>Anoxybacteroides</taxon>
    </lineage>
</organism>
<dbReference type="PATRIC" id="fig|294699.3.peg.2675"/>
<sequence>MKWFGALLILLATTWSGFEVARQLSERPRQLRQLKVALQALEAEIMYGHTPLTEASLHLARQLAFPFSHLFERFAEKLNIGETNVCEAWEESLRAIWRTTALKQAEFEVMKQFGETLGQYDRIAQQKQIALALIHLDREEQDALDKKMRYEKMAKSLGFLVGLLLIILLI</sequence>
<keyword evidence="2" id="KW-1185">Reference proteome</keyword>
<dbReference type="EMBL" id="CP015438">
    <property type="protein sequence ID" value="ANB59580.1"/>
    <property type="molecule type" value="Genomic_DNA"/>
</dbReference>
<dbReference type="KEGG" id="aamy:GFC30_2596"/>
<dbReference type="AlphaFoldDB" id="A0A167T7P6"/>
<reference evidence="1 2" key="1">
    <citation type="journal article" date="2006" name="Syst. Appl. Microbiol.">
        <title>Anoxybacillus amylolyticus sp. nov., a thermophilic amylase producing bacterium isolated from Mount Rittmann (Antarctica).</title>
        <authorList>
            <person name="Poli A."/>
            <person name="Esposito E."/>
            <person name="Lama L."/>
            <person name="Orlando P."/>
            <person name="Nicolaus G."/>
            <person name="de Appolonia F."/>
            <person name="Gambacorta A."/>
            <person name="Nicolaus B."/>
        </authorList>
    </citation>
    <scope>NUCLEOTIDE SEQUENCE [LARGE SCALE GENOMIC DNA]</scope>
    <source>
        <strain evidence="1 2">DSM 15939</strain>
    </source>
</reference>
<accession>A0A167T7P6</accession>
<dbReference type="InterPro" id="IPR014198">
    <property type="entry name" value="Spore_III_AB"/>
</dbReference>
<dbReference type="Pfam" id="PF09548">
    <property type="entry name" value="Spore_III_AB"/>
    <property type="match status" value="1"/>
</dbReference>
<name>A0A167T7P6_9BACL</name>
<gene>
    <name evidence="1" type="primary">spoIIIAB</name>
    <name evidence="1" type="ORF">GFC30_2596</name>
</gene>
<evidence type="ECO:0000313" key="1">
    <source>
        <dbReference type="EMBL" id="ANB59580.1"/>
    </source>
</evidence>
<proteinExistence type="predicted"/>
<dbReference type="NCBIfam" id="TIGR02833">
    <property type="entry name" value="spore_III_AB"/>
    <property type="match status" value="1"/>
</dbReference>
<dbReference type="OrthoDB" id="1957909at2"/>
<dbReference type="RefSeq" id="WP_066326162.1">
    <property type="nucleotide sequence ID" value="NZ_CP015438.1"/>
</dbReference>
<dbReference type="Proteomes" id="UP000076865">
    <property type="component" value="Chromosome"/>
</dbReference>
<protein>
    <submittedName>
        <fullName evidence="1">Stage III sporulation protein AB</fullName>
    </submittedName>
</protein>
<evidence type="ECO:0000313" key="2">
    <source>
        <dbReference type="Proteomes" id="UP000076865"/>
    </source>
</evidence>
<dbReference type="PIRSF" id="PIRSF021435">
    <property type="entry name" value="SpoIIIAB"/>
    <property type="match status" value="1"/>
</dbReference>